<accession>A0A974H7C8</accession>
<proteinExistence type="predicted"/>
<dbReference type="Proteomes" id="UP000694892">
    <property type="component" value="Chromosome 8L"/>
</dbReference>
<dbReference type="AlphaFoldDB" id="A0A974H7C8"/>
<organism evidence="1 2">
    <name type="scientific">Xenopus laevis</name>
    <name type="common">African clawed frog</name>
    <dbReference type="NCBI Taxonomy" id="8355"/>
    <lineage>
        <taxon>Eukaryota</taxon>
        <taxon>Metazoa</taxon>
        <taxon>Chordata</taxon>
        <taxon>Craniata</taxon>
        <taxon>Vertebrata</taxon>
        <taxon>Euteleostomi</taxon>
        <taxon>Amphibia</taxon>
        <taxon>Batrachia</taxon>
        <taxon>Anura</taxon>
        <taxon>Pipoidea</taxon>
        <taxon>Pipidae</taxon>
        <taxon>Xenopodinae</taxon>
        <taxon>Xenopus</taxon>
        <taxon>Xenopus</taxon>
    </lineage>
</organism>
<gene>
    <name evidence="1" type="ORF">XELAEV_18038318mg</name>
</gene>
<sequence length="92" mass="9698">MVTTETFGWAQPTSSRERCLATIVYILQPLGLKQISFLNSIGALKGMQSCVAPSYSAKHIQAGTEAAESAGTFCMAATSEAQSICCCPIGFD</sequence>
<protein>
    <submittedName>
        <fullName evidence="1">Uncharacterized protein</fullName>
    </submittedName>
</protein>
<evidence type="ECO:0000313" key="2">
    <source>
        <dbReference type="Proteomes" id="UP000694892"/>
    </source>
</evidence>
<reference evidence="2" key="1">
    <citation type="journal article" date="2016" name="Nature">
        <title>Genome evolution in the allotetraploid frog Xenopus laevis.</title>
        <authorList>
            <person name="Session A.M."/>
            <person name="Uno Y."/>
            <person name="Kwon T."/>
            <person name="Chapman J.A."/>
            <person name="Toyoda A."/>
            <person name="Takahashi S."/>
            <person name="Fukui A."/>
            <person name="Hikosaka A."/>
            <person name="Suzuki A."/>
            <person name="Kondo M."/>
            <person name="van Heeringen S.J."/>
            <person name="Quigley I."/>
            <person name="Heinz S."/>
            <person name="Ogino H."/>
            <person name="Ochi H."/>
            <person name="Hellsten U."/>
            <person name="Lyons J.B."/>
            <person name="Simakov O."/>
            <person name="Putnam N."/>
            <person name="Stites J."/>
            <person name="Kuroki Y."/>
            <person name="Tanaka T."/>
            <person name="Michiue T."/>
            <person name="Watanabe M."/>
            <person name="Bogdanovic O."/>
            <person name="Lister R."/>
            <person name="Georgiou G."/>
            <person name="Paranjpe S.S."/>
            <person name="van Kruijsbergen I."/>
            <person name="Shu S."/>
            <person name="Carlson J."/>
            <person name="Kinoshita T."/>
            <person name="Ohta Y."/>
            <person name="Mawaribuchi S."/>
            <person name="Jenkins J."/>
            <person name="Grimwood J."/>
            <person name="Schmutz J."/>
            <person name="Mitros T."/>
            <person name="Mozaffari S.V."/>
            <person name="Suzuki Y."/>
            <person name="Haramoto Y."/>
            <person name="Yamamoto T.S."/>
            <person name="Takagi C."/>
            <person name="Heald R."/>
            <person name="Miller K."/>
            <person name="Haudenschild C."/>
            <person name="Kitzman J."/>
            <person name="Nakayama T."/>
            <person name="Izutsu Y."/>
            <person name="Robert J."/>
            <person name="Fortriede J."/>
            <person name="Burns K."/>
            <person name="Lotay V."/>
            <person name="Karimi K."/>
            <person name="Yasuoka Y."/>
            <person name="Dichmann D.S."/>
            <person name="Flajnik M.F."/>
            <person name="Houston D.W."/>
            <person name="Shendure J."/>
            <person name="DuPasquier L."/>
            <person name="Vize P.D."/>
            <person name="Zorn A.M."/>
            <person name="Ito M."/>
            <person name="Marcotte E.M."/>
            <person name="Wallingford J.B."/>
            <person name="Ito Y."/>
            <person name="Asashima M."/>
            <person name="Ueno N."/>
            <person name="Matsuda Y."/>
            <person name="Veenstra G.J."/>
            <person name="Fujiyama A."/>
            <person name="Harland R.M."/>
            <person name="Taira M."/>
            <person name="Rokhsar D.S."/>
        </authorList>
    </citation>
    <scope>NUCLEOTIDE SEQUENCE [LARGE SCALE GENOMIC DNA]</scope>
    <source>
        <strain evidence="2">J</strain>
    </source>
</reference>
<dbReference type="EMBL" id="CM004480">
    <property type="protein sequence ID" value="OCT67036.1"/>
    <property type="molecule type" value="Genomic_DNA"/>
</dbReference>
<name>A0A974H7C8_XENLA</name>
<evidence type="ECO:0000313" key="1">
    <source>
        <dbReference type="EMBL" id="OCT67036.1"/>
    </source>
</evidence>